<reference evidence="2 3" key="1">
    <citation type="submission" date="2020-05" db="EMBL/GenBank/DDBJ databases">
        <title>Novel Mycoplasma species detected in Mirounga angustirostris (northern elephant seal) from the USA.</title>
        <authorList>
            <person name="Volokhov D.V."/>
        </authorList>
    </citation>
    <scope>NUCLEOTIDE SEQUENCE [LARGE SCALE GENOMIC DNA]</scope>
    <source>
        <strain evidence="2 3">Mirounga ES2806-NAS</strain>
    </source>
</reference>
<protein>
    <submittedName>
        <fullName evidence="2">Uncharacterized protein</fullName>
    </submittedName>
</protein>
<keyword evidence="3" id="KW-1185">Reference proteome</keyword>
<proteinExistence type="predicted"/>
<sequence length="250" mass="30059">MNTKTSYFSTKIKQNRRLITIIAASLFLILTILIITIYIALIDETKIDNNTKYQGLENIFLRYANLFYFTNITNIFSLTTLLIMSLKPNNAKIKRVFFHSIVLMSITFLIFWTLISWQANWKNIFESYKSLQTHFINPVICFLFAFIWKEQLKFHKNDKYYVVIYVISYLIFAFILYYLTYYLKYNQENAIVIYGFLDFIHPFFYYGTKLSLKIILNILFLVIGFFLPFLLCLFWIKILKLKIKYKKDVV</sequence>
<evidence type="ECO:0000256" key="1">
    <source>
        <dbReference type="SAM" id="Phobius"/>
    </source>
</evidence>
<name>A0A6M4JD76_9MOLU</name>
<evidence type="ECO:0000313" key="2">
    <source>
        <dbReference type="EMBL" id="QJR44006.1"/>
    </source>
</evidence>
<dbReference type="Proteomes" id="UP000502118">
    <property type="component" value="Chromosome"/>
</dbReference>
<feature type="transmembrane region" description="Helical" evidence="1">
    <location>
        <begin position="131"/>
        <end position="148"/>
    </location>
</feature>
<dbReference type="KEGG" id="mmio:HLA92_00915"/>
<feature type="transmembrane region" description="Helical" evidence="1">
    <location>
        <begin position="61"/>
        <end position="84"/>
    </location>
</feature>
<feature type="transmembrane region" description="Helical" evidence="1">
    <location>
        <begin position="160"/>
        <end position="179"/>
    </location>
</feature>
<keyword evidence="1" id="KW-0472">Membrane</keyword>
<dbReference type="RefSeq" id="WP_171112625.1">
    <property type="nucleotide sequence ID" value="NZ_CP053097.1"/>
</dbReference>
<dbReference type="AlphaFoldDB" id="A0A6M4JD76"/>
<evidence type="ECO:0000313" key="3">
    <source>
        <dbReference type="Proteomes" id="UP000502118"/>
    </source>
</evidence>
<accession>A0A6M4JD76</accession>
<feature type="transmembrane region" description="Helical" evidence="1">
    <location>
        <begin position="214"/>
        <end position="236"/>
    </location>
</feature>
<dbReference type="EMBL" id="CP053097">
    <property type="protein sequence ID" value="QJR44006.1"/>
    <property type="molecule type" value="Genomic_DNA"/>
</dbReference>
<gene>
    <name evidence="2" type="ORF">HLA92_00915</name>
</gene>
<feature type="transmembrane region" description="Helical" evidence="1">
    <location>
        <begin position="21"/>
        <end position="41"/>
    </location>
</feature>
<keyword evidence="1" id="KW-1133">Transmembrane helix</keyword>
<keyword evidence="1" id="KW-0812">Transmembrane</keyword>
<organism evidence="2 3">
    <name type="scientific">Mycoplasma miroungirhinis</name>
    <dbReference type="NCBI Taxonomy" id="754516"/>
    <lineage>
        <taxon>Bacteria</taxon>
        <taxon>Bacillati</taxon>
        <taxon>Mycoplasmatota</taxon>
        <taxon>Mollicutes</taxon>
        <taxon>Mycoplasmataceae</taxon>
        <taxon>Mycoplasma</taxon>
    </lineage>
</organism>
<dbReference type="NCBIfam" id="NF046009">
    <property type="entry name" value="MAGa3780_fam"/>
    <property type="match status" value="1"/>
</dbReference>
<feature type="transmembrane region" description="Helical" evidence="1">
    <location>
        <begin position="96"/>
        <end position="119"/>
    </location>
</feature>